<dbReference type="Gene3D" id="1.25.10.10">
    <property type="entry name" value="Leucine-rich Repeat Variant"/>
    <property type="match status" value="1"/>
</dbReference>
<accession>A0A6P6Y6R1</accession>
<dbReference type="KEGG" id="dpte:113795002"/>
<dbReference type="InterPro" id="IPR019318">
    <property type="entry name" value="Gua_nucleotide_exch_fac_Ric8"/>
</dbReference>
<evidence type="ECO:0000256" key="3">
    <source>
        <dbReference type="ARBA" id="ARBA00022490"/>
    </source>
</evidence>
<dbReference type="PRINTS" id="PR01802">
    <property type="entry name" value="SYNEMBRYN"/>
</dbReference>
<evidence type="ECO:0000313" key="6">
    <source>
        <dbReference type="Proteomes" id="UP000515146"/>
    </source>
</evidence>
<dbReference type="InterPro" id="IPR008376">
    <property type="entry name" value="Chaperone_Ric-8_A/B"/>
</dbReference>
<gene>
    <name evidence="7" type="primary">LOC113795002</name>
</gene>
<organism evidence="6 7">
    <name type="scientific">Dermatophagoides pteronyssinus</name>
    <name type="common">European house dust mite</name>
    <dbReference type="NCBI Taxonomy" id="6956"/>
    <lineage>
        <taxon>Eukaryota</taxon>
        <taxon>Metazoa</taxon>
        <taxon>Ecdysozoa</taxon>
        <taxon>Arthropoda</taxon>
        <taxon>Chelicerata</taxon>
        <taxon>Arachnida</taxon>
        <taxon>Acari</taxon>
        <taxon>Acariformes</taxon>
        <taxon>Sarcoptiformes</taxon>
        <taxon>Astigmata</taxon>
        <taxon>Psoroptidia</taxon>
        <taxon>Analgoidea</taxon>
        <taxon>Pyroglyphidae</taxon>
        <taxon>Dermatophagoidinae</taxon>
        <taxon>Dermatophagoides</taxon>
    </lineage>
</organism>
<comment type="subcellular location">
    <subcellularLocation>
        <location evidence="1">Cytoplasm</location>
        <location evidence="1">Cell cortex</location>
    </subcellularLocation>
</comment>
<dbReference type="InterPro" id="IPR011989">
    <property type="entry name" value="ARM-like"/>
</dbReference>
<dbReference type="GO" id="GO:0005085">
    <property type="term" value="F:guanyl-nucleotide exchange factor activity"/>
    <property type="evidence" value="ECO:0007669"/>
    <property type="project" value="UniProtKB-KW"/>
</dbReference>
<dbReference type="OMA" id="IYLMEAI"/>
<evidence type="ECO:0000256" key="5">
    <source>
        <dbReference type="ARBA" id="ARBA00023186"/>
    </source>
</evidence>
<reference evidence="7" key="1">
    <citation type="submission" date="2025-08" db="UniProtKB">
        <authorList>
            <consortium name="RefSeq"/>
        </authorList>
    </citation>
    <scope>IDENTIFICATION</scope>
    <source>
        <strain evidence="7">Airmid</strain>
    </source>
</reference>
<dbReference type="InterPro" id="IPR016024">
    <property type="entry name" value="ARM-type_fold"/>
</dbReference>
<dbReference type="GO" id="GO:0005938">
    <property type="term" value="C:cell cortex"/>
    <property type="evidence" value="ECO:0007669"/>
    <property type="project" value="UniProtKB-SubCell"/>
</dbReference>
<dbReference type="Proteomes" id="UP000515146">
    <property type="component" value="Unplaced"/>
</dbReference>
<evidence type="ECO:0000256" key="1">
    <source>
        <dbReference type="ARBA" id="ARBA00004544"/>
    </source>
</evidence>
<name>A0A6P6Y6R1_DERPT</name>
<comment type="similarity">
    <text evidence="2">Belongs to the synembryn family.</text>
</comment>
<dbReference type="GO" id="GO:0001965">
    <property type="term" value="F:G-protein alpha-subunit binding"/>
    <property type="evidence" value="ECO:0007669"/>
    <property type="project" value="TreeGrafter"/>
</dbReference>
<dbReference type="SUPFAM" id="SSF48371">
    <property type="entry name" value="ARM repeat"/>
    <property type="match status" value="1"/>
</dbReference>
<dbReference type="GO" id="GO:0007186">
    <property type="term" value="P:G protein-coupled receptor signaling pathway"/>
    <property type="evidence" value="ECO:0007669"/>
    <property type="project" value="TreeGrafter"/>
</dbReference>
<keyword evidence="3" id="KW-0963">Cytoplasm</keyword>
<dbReference type="PANTHER" id="PTHR12425:SF5">
    <property type="entry name" value="SYNEMBRYN"/>
    <property type="match status" value="1"/>
</dbReference>
<sequence>MELLIQTLQLGNDEQISTELVKFFQKYGNTTILQDSLPLKQKLVDNLFRVLRDQQKIHLYATTLQVLRILTRDNSTVDTLFSNDRIETLLHLAMLVGEDEAFMTENSQSFDAKIVVESQKCLSNLIALSSTIRRTCSNNSCIDGIMLRLRMHPDPNLPYEVKYFDMLMLFFLTAYCAELRQKIRDEYHGLIYLMEAIDLLLKNNAEYLAENMPYKNKRRSKGSRRGKRNNSNNNAQSSNTGGGGGETAKNFDEINETMSDLRLDDTLVAYCLDDWEVNLSIQVIKVLFNLTMNIDSNSMNEFEEAHFFRLVSILHDLLLCDTKNDDRKEDLQSHIVNLLTNMPPQSYEELLSKIAELGKPENPEHEYMEMNLEVIAALLDFLRIRLDDADKSNALERLAPILQCLIRACDAHPIIRKYVRYQILPPLKDVQNRPEQGDTMRNKLVRLMTSTNVNLKHLSAHFLFILCKGNVGRLIKYTGYGNAAGLLASLGLMKTDSKMLNYSSDSEESETEEYSSNVDKINPIVGCVQEEGPDPLANMTEEQKEYEANRLVNAIDQLQRSGIIQPCRIGADGRPQPVEHVLQLQEEYQRNNHSSNRKQQQQQSDSDSD</sequence>
<evidence type="ECO:0000256" key="4">
    <source>
        <dbReference type="ARBA" id="ARBA00022658"/>
    </source>
</evidence>
<proteinExistence type="inferred from homology"/>
<keyword evidence="5" id="KW-0143">Chaperone</keyword>
<dbReference type="RefSeq" id="XP_027200975.1">
    <property type="nucleotide sequence ID" value="XM_027345174.1"/>
</dbReference>
<dbReference type="OrthoDB" id="5585685at2759"/>
<protein>
    <submittedName>
        <fullName evidence="7">Synembryn-A-like</fullName>
    </submittedName>
</protein>
<dbReference type="AlphaFoldDB" id="A0A6P6Y6R1"/>
<keyword evidence="6" id="KW-1185">Reference proteome</keyword>
<dbReference type="PANTHER" id="PTHR12425">
    <property type="entry name" value="SYNEMBRYN"/>
    <property type="match status" value="1"/>
</dbReference>
<dbReference type="Pfam" id="PF10165">
    <property type="entry name" value="Ric8"/>
    <property type="match status" value="2"/>
</dbReference>
<evidence type="ECO:0000313" key="7">
    <source>
        <dbReference type="RefSeq" id="XP_027200975.1"/>
    </source>
</evidence>
<dbReference type="FunCoup" id="A0A6P6Y6R1">
    <property type="interactions" value="1293"/>
</dbReference>
<keyword evidence="4" id="KW-0344">Guanine-nucleotide releasing factor</keyword>
<evidence type="ECO:0000256" key="2">
    <source>
        <dbReference type="ARBA" id="ARBA00009049"/>
    </source>
</evidence>
<dbReference type="InParanoid" id="A0A6P6Y6R1"/>
<dbReference type="CTD" id="60626"/>